<feature type="transmembrane region" description="Helical" evidence="12">
    <location>
        <begin position="382"/>
        <end position="409"/>
    </location>
</feature>
<feature type="transmembrane region" description="Helical" evidence="12">
    <location>
        <begin position="158"/>
        <end position="181"/>
    </location>
</feature>
<keyword evidence="7" id="KW-0915">Sodium</keyword>
<dbReference type="GO" id="GO:0015293">
    <property type="term" value="F:symporter activity"/>
    <property type="evidence" value="ECO:0007669"/>
    <property type="project" value="UniProtKB-KW"/>
</dbReference>
<dbReference type="PROSITE" id="PS50850">
    <property type="entry name" value="MFS"/>
    <property type="match status" value="1"/>
</dbReference>
<feature type="transmembrane region" description="Helical" evidence="12">
    <location>
        <begin position="421"/>
        <end position="439"/>
    </location>
</feature>
<feature type="transmembrane region" description="Helical" evidence="12">
    <location>
        <begin position="21"/>
        <end position="46"/>
    </location>
</feature>
<comment type="subcellular location">
    <subcellularLocation>
        <location evidence="1">Membrane</location>
        <topology evidence="1">Multi-pass membrane protein</topology>
    </subcellularLocation>
</comment>
<reference evidence="14 15" key="1">
    <citation type="submission" date="2019-08" db="EMBL/GenBank/DDBJ databases">
        <authorList>
            <person name="Alioto T."/>
            <person name="Alioto T."/>
            <person name="Gomez Garrido J."/>
        </authorList>
    </citation>
    <scope>NUCLEOTIDE SEQUENCE [LARGE SCALE GENOMIC DNA]</scope>
</reference>
<keyword evidence="5" id="KW-0769">Symport</keyword>
<keyword evidence="15" id="KW-1185">Reference proteome</keyword>
<evidence type="ECO:0000256" key="2">
    <source>
        <dbReference type="ARBA" id="ARBA00008586"/>
    </source>
</evidence>
<dbReference type="OrthoDB" id="2985014at2759"/>
<comment type="function">
    <text evidence="10">May be an inorganic phosphate cotransporter.</text>
</comment>
<feature type="transmembrane region" description="Helical" evidence="12">
    <location>
        <begin position="129"/>
        <end position="146"/>
    </location>
</feature>
<dbReference type="GO" id="GO:0016020">
    <property type="term" value="C:membrane"/>
    <property type="evidence" value="ECO:0007669"/>
    <property type="project" value="UniProtKB-SubCell"/>
</dbReference>
<sequence>MEFIAKAEEKHEKHPWGQRQVQTFLLFICMAIAYALRVNLSVGIVVMTNNSIANKNFVEFSWDGPSKSLILSSFFWGYLVTQIYGGQMAEKYGGKYFLVGAIGVSGVLTIMTPWSAIHGGILLMCANRMIQGMAQGFIFPTLSVLLSKWAPAPEKSRLISFVFSGSKFGSMVMLATSGFLADSAGGWPAIFYVSGIVALIWIIFWCLLGSNGPEEHPSINEKERQFIIDSLSKYSSRKHLKTPWNKIIKSIPMWSLLVVHMAQNWGFWILLTNIPTYINYILKFNIKSNGFLSAMPYFIMWVLIMVFSWISDYINLHGLMSNTHQKKMWNSIAQWGAALALMALCLDTSPTIAIILLNVALGLNSAIVTGFMTSHIDLAPNFAGTLMGITNSFSNVTSILGPLIVGFIVKDVNNKTEWNTAFTISAGIFFLGNLIYIIFGSAEVQPWNDLSKTNKTQTLSKEDNSEKP</sequence>
<name>A0A5E4NLC9_9HEMI</name>
<keyword evidence="4 12" id="KW-0812">Transmembrane</keyword>
<dbReference type="GO" id="GO:0006820">
    <property type="term" value="P:monoatomic anion transport"/>
    <property type="evidence" value="ECO:0007669"/>
    <property type="project" value="TreeGrafter"/>
</dbReference>
<evidence type="ECO:0000256" key="6">
    <source>
        <dbReference type="ARBA" id="ARBA00022989"/>
    </source>
</evidence>
<dbReference type="CDD" id="cd17318">
    <property type="entry name" value="MFS_SLC17"/>
    <property type="match status" value="1"/>
</dbReference>
<dbReference type="PANTHER" id="PTHR11662">
    <property type="entry name" value="SOLUTE CARRIER FAMILY 17"/>
    <property type="match status" value="1"/>
</dbReference>
<dbReference type="SUPFAM" id="SSF103473">
    <property type="entry name" value="MFS general substrate transporter"/>
    <property type="match status" value="1"/>
</dbReference>
<evidence type="ECO:0000256" key="7">
    <source>
        <dbReference type="ARBA" id="ARBA00023053"/>
    </source>
</evidence>
<comment type="similarity">
    <text evidence="2">Belongs to the major facilitator superfamily. Sodium/anion cotransporter family.</text>
</comment>
<evidence type="ECO:0000256" key="4">
    <source>
        <dbReference type="ARBA" id="ARBA00022692"/>
    </source>
</evidence>
<dbReference type="FunFam" id="1.20.1250.20:FF:000003">
    <property type="entry name" value="Solute carrier family 17 member 3"/>
    <property type="match status" value="1"/>
</dbReference>
<gene>
    <name evidence="14" type="ORF">CINCED_3A023682</name>
</gene>
<evidence type="ECO:0000313" key="14">
    <source>
        <dbReference type="EMBL" id="VVC45768.1"/>
    </source>
</evidence>
<proteinExistence type="inferred from homology"/>
<dbReference type="GO" id="GO:0006814">
    <property type="term" value="P:sodium ion transport"/>
    <property type="evidence" value="ECO:0007669"/>
    <property type="project" value="UniProtKB-KW"/>
</dbReference>
<evidence type="ECO:0000313" key="15">
    <source>
        <dbReference type="Proteomes" id="UP000325440"/>
    </source>
</evidence>
<evidence type="ECO:0000256" key="10">
    <source>
        <dbReference type="ARBA" id="ARBA00054632"/>
    </source>
</evidence>
<dbReference type="InterPro" id="IPR011701">
    <property type="entry name" value="MFS"/>
</dbReference>
<dbReference type="Gene3D" id="1.20.1250.20">
    <property type="entry name" value="MFS general substrate transporter like domains"/>
    <property type="match status" value="2"/>
</dbReference>
<keyword evidence="6 12" id="KW-1133">Transmembrane helix</keyword>
<dbReference type="InterPro" id="IPR050382">
    <property type="entry name" value="MFS_Na/Anion_cotransporter"/>
</dbReference>
<feature type="transmembrane region" description="Helical" evidence="12">
    <location>
        <begin position="187"/>
        <end position="208"/>
    </location>
</feature>
<dbReference type="FunFam" id="1.20.1250.20:FF:000144">
    <property type="entry name" value="Picot, isoform B"/>
    <property type="match status" value="1"/>
</dbReference>
<keyword evidence="9" id="KW-0739">Sodium transport</keyword>
<dbReference type="InterPro" id="IPR020846">
    <property type="entry name" value="MFS_dom"/>
</dbReference>
<protein>
    <recommendedName>
        <fullName evidence="11">Putative inorganic phosphate cotransporter</fullName>
    </recommendedName>
</protein>
<dbReference type="Pfam" id="PF07690">
    <property type="entry name" value="MFS_1"/>
    <property type="match status" value="2"/>
</dbReference>
<evidence type="ECO:0000256" key="8">
    <source>
        <dbReference type="ARBA" id="ARBA00023136"/>
    </source>
</evidence>
<dbReference type="InterPro" id="IPR036259">
    <property type="entry name" value="MFS_trans_sf"/>
</dbReference>
<feature type="domain" description="Major facilitator superfamily (MFS) profile" evidence="13">
    <location>
        <begin position="27"/>
        <end position="444"/>
    </location>
</feature>
<dbReference type="AlphaFoldDB" id="A0A5E4NLC9"/>
<dbReference type="PANTHER" id="PTHR11662:SF280">
    <property type="entry name" value="FI21844P1-RELATED"/>
    <property type="match status" value="1"/>
</dbReference>
<evidence type="ECO:0000256" key="12">
    <source>
        <dbReference type="SAM" id="Phobius"/>
    </source>
</evidence>
<organism evidence="14 15">
    <name type="scientific">Cinara cedri</name>
    <dbReference type="NCBI Taxonomy" id="506608"/>
    <lineage>
        <taxon>Eukaryota</taxon>
        <taxon>Metazoa</taxon>
        <taxon>Ecdysozoa</taxon>
        <taxon>Arthropoda</taxon>
        <taxon>Hexapoda</taxon>
        <taxon>Insecta</taxon>
        <taxon>Pterygota</taxon>
        <taxon>Neoptera</taxon>
        <taxon>Paraneoptera</taxon>
        <taxon>Hemiptera</taxon>
        <taxon>Sternorrhyncha</taxon>
        <taxon>Aphidomorpha</taxon>
        <taxon>Aphidoidea</taxon>
        <taxon>Aphididae</taxon>
        <taxon>Lachninae</taxon>
        <taxon>Cinara</taxon>
    </lineage>
</organism>
<keyword evidence="3" id="KW-0813">Transport</keyword>
<feature type="transmembrane region" description="Helical" evidence="12">
    <location>
        <begin position="335"/>
        <end position="362"/>
    </location>
</feature>
<evidence type="ECO:0000256" key="9">
    <source>
        <dbReference type="ARBA" id="ARBA00023201"/>
    </source>
</evidence>
<dbReference type="EMBL" id="CABPRJ010002412">
    <property type="protein sequence ID" value="VVC45768.1"/>
    <property type="molecule type" value="Genomic_DNA"/>
</dbReference>
<evidence type="ECO:0000256" key="3">
    <source>
        <dbReference type="ARBA" id="ARBA00022448"/>
    </source>
</evidence>
<accession>A0A5E4NLC9</accession>
<dbReference type="Proteomes" id="UP000325440">
    <property type="component" value="Unassembled WGS sequence"/>
</dbReference>
<feature type="transmembrane region" description="Helical" evidence="12">
    <location>
        <begin position="291"/>
        <end position="314"/>
    </location>
</feature>
<feature type="transmembrane region" description="Helical" evidence="12">
    <location>
        <begin position="66"/>
        <end position="84"/>
    </location>
</feature>
<feature type="transmembrane region" description="Helical" evidence="12">
    <location>
        <begin position="96"/>
        <end position="117"/>
    </location>
</feature>
<evidence type="ECO:0000256" key="1">
    <source>
        <dbReference type="ARBA" id="ARBA00004141"/>
    </source>
</evidence>
<keyword evidence="9" id="KW-0406">Ion transport</keyword>
<evidence type="ECO:0000259" key="13">
    <source>
        <dbReference type="PROSITE" id="PS50850"/>
    </source>
</evidence>
<evidence type="ECO:0000256" key="5">
    <source>
        <dbReference type="ARBA" id="ARBA00022847"/>
    </source>
</evidence>
<evidence type="ECO:0000256" key="11">
    <source>
        <dbReference type="ARBA" id="ARBA00068450"/>
    </source>
</evidence>
<keyword evidence="8 12" id="KW-0472">Membrane</keyword>